<accession>A0A3P1UYJ2</accession>
<comment type="caution">
    <text evidence="2">The sequence shown here is derived from an EMBL/GenBank/DDBJ whole genome shotgun (WGS) entry which is preliminary data.</text>
</comment>
<name>A0A3P1UYJ2_9ACTO</name>
<sequence length="497" mass="54885">MTMLRAQAAYQRAAAAFKSPTLDLLHGRHAPFVVAALSLLFTAERPAVPVAEAHAEVGDIAEQLRAAGYGDDERGLPTGSGRDLCRYWARVGWLIPQIEEGAEVYRLSAHAVGALEIVGRTGAGRSRVSRSRMRTLLESVDQLVRSAETSPMAHMARLVAQRAEIEAEIERVSRGHIEPVDDDQLLEEAENVLHLSQELPADFARVAESIKAMQRDVVTELRRDIRPTGEVLREYLLRGQHVMEATAEGRAFAGALRLLGDPEHLERLNEQLGEVLDRPFARLMPPDQQRELRAVAARVEQGVQEVLTAQRRASHVITAQVRTHDPVRDREVDDLLRSVMASLQSWMQEPRGGPAPIPLRTLPTADLGHLRQSLSDPHPPQAPEPLRQGEDAEFLDTDTRAWGGPHYGELEDHIAAMEADRFDLAQAFQAADAGIRRPVDLLGLLEIAHRNGMTEGEEVSVVEALRPDGTVRRFAFAAVTASTRSPREGAHHEEDGQ</sequence>
<reference evidence="2 3" key="1">
    <citation type="submission" date="2018-11" db="EMBL/GenBank/DDBJ databases">
        <title>Genomes From Bacteria Associated with the Canine Oral Cavity: a Test Case for Automated Genome-Based Taxonomic Assignment.</title>
        <authorList>
            <person name="Coil D.A."/>
            <person name="Jospin G."/>
            <person name="Darling A.E."/>
            <person name="Wallis C."/>
            <person name="Davis I.J."/>
            <person name="Harris S."/>
            <person name="Eisen J.A."/>
            <person name="Holcombe L.J."/>
            <person name="O'Flynn C."/>
        </authorList>
    </citation>
    <scope>NUCLEOTIDE SEQUENCE [LARGE SCALE GENOMIC DNA]</scope>
    <source>
        <strain evidence="2 3">OH5050</strain>
    </source>
</reference>
<dbReference type="Proteomes" id="UP000271272">
    <property type="component" value="Unassembled WGS sequence"/>
</dbReference>
<evidence type="ECO:0000313" key="3">
    <source>
        <dbReference type="Proteomes" id="UP000271272"/>
    </source>
</evidence>
<organism evidence="2 3">
    <name type="scientific">Actinomyces bowdenii</name>
    <dbReference type="NCBI Taxonomy" id="131109"/>
    <lineage>
        <taxon>Bacteria</taxon>
        <taxon>Bacillati</taxon>
        <taxon>Actinomycetota</taxon>
        <taxon>Actinomycetes</taxon>
        <taxon>Actinomycetales</taxon>
        <taxon>Actinomycetaceae</taxon>
        <taxon>Actinomyces</taxon>
    </lineage>
</organism>
<dbReference type="OrthoDB" id="138803at2"/>
<dbReference type="InterPro" id="IPR021804">
    <property type="entry name" value="DUF3375"/>
</dbReference>
<dbReference type="EMBL" id="RQZC01000020">
    <property type="protein sequence ID" value="RRD26718.1"/>
    <property type="molecule type" value="Genomic_DNA"/>
</dbReference>
<protein>
    <submittedName>
        <fullName evidence="2">DUF3375 domain-containing protein</fullName>
    </submittedName>
</protein>
<evidence type="ECO:0000313" key="2">
    <source>
        <dbReference type="EMBL" id="RRD26718.1"/>
    </source>
</evidence>
<proteinExistence type="predicted"/>
<feature type="region of interest" description="Disordered" evidence="1">
    <location>
        <begin position="369"/>
        <end position="388"/>
    </location>
</feature>
<gene>
    <name evidence="2" type="ORF">EII10_10050</name>
</gene>
<dbReference type="AlphaFoldDB" id="A0A3P1UYJ2"/>
<evidence type="ECO:0000256" key="1">
    <source>
        <dbReference type="SAM" id="MobiDB-lite"/>
    </source>
</evidence>
<keyword evidence="3" id="KW-1185">Reference proteome</keyword>
<dbReference type="Pfam" id="PF11855">
    <property type="entry name" value="DUF3375"/>
    <property type="match status" value="1"/>
</dbReference>